<keyword evidence="1" id="KW-0812">Transmembrane</keyword>
<keyword evidence="3" id="KW-1185">Reference proteome</keyword>
<dbReference type="AlphaFoldDB" id="M0MBM3"/>
<dbReference type="PATRIC" id="fig|1132509.6.peg.109"/>
<protein>
    <submittedName>
        <fullName evidence="2">Uncharacterized protein</fullName>
    </submittedName>
</protein>
<comment type="caution">
    <text evidence="2">The sequence shown here is derived from an EMBL/GenBank/DDBJ whole genome shotgun (WGS) entry which is preliminary data.</text>
</comment>
<accession>M0MBM3</accession>
<evidence type="ECO:0000313" key="3">
    <source>
        <dbReference type="Proteomes" id="UP000011566"/>
    </source>
</evidence>
<reference evidence="2 3" key="1">
    <citation type="journal article" date="2014" name="PLoS Genet.">
        <title>Phylogenetically driven sequencing of extremely halophilic archaea reveals strategies for static and dynamic osmo-response.</title>
        <authorList>
            <person name="Becker E.A."/>
            <person name="Seitzer P.M."/>
            <person name="Tritt A."/>
            <person name="Larsen D."/>
            <person name="Krusor M."/>
            <person name="Yao A.I."/>
            <person name="Wu D."/>
            <person name="Madern D."/>
            <person name="Eisen J.A."/>
            <person name="Darling A.E."/>
            <person name="Facciotti M.T."/>
        </authorList>
    </citation>
    <scope>NUCLEOTIDE SEQUENCE [LARGE SCALE GENOMIC DNA]</scope>
    <source>
        <strain evidence="2 3">100A6</strain>
    </source>
</reference>
<gene>
    <name evidence="2" type="ORF">C447_00450</name>
</gene>
<organism evidence="2 3">
    <name type="scientific">Halococcus hamelinensis 100A6</name>
    <dbReference type="NCBI Taxonomy" id="1132509"/>
    <lineage>
        <taxon>Archaea</taxon>
        <taxon>Methanobacteriati</taxon>
        <taxon>Methanobacteriota</taxon>
        <taxon>Stenosarchaea group</taxon>
        <taxon>Halobacteria</taxon>
        <taxon>Halobacteriales</taxon>
        <taxon>Halococcaceae</taxon>
        <taxon>Halococcus</taxon>
    </lineage>
</organism>
<dbReference type="Proteomes" id="UP000011566">
    <property type="component" value="Unassembled WGS sequence"/>
</dbReference>
<sequence length="101" mass="10386">MASIMSTRIAGIPTLYLYNGSIIAYGGAFFLDNLTAILDGTAGLAEQVAVFAAALLVVIGGYELLTNDPAEYDADTPIVALLVVGATLVLASYAIEFLALG</sequence>
<name>M0MBM3_9EURY</name>
<evidence type="ECO:0000313" key="2">
    <source>
        <dbReference type="EMBL" id="EMA42014.1"/>
    </source>
</evidence>
<feature type="transmembrane region" description="Helical" evidence="1">
    <location>
        <begin position="48"/>
        <end position="65"/>
    </location>
</feature>
<dbReference type="EMBL" id="AOMB01000003">
    <property type="protein sequence ID" value="EMA42014.1"/>
    <property type="molecule type" value="Genomic_DNA"/>
</dbReference>
<proteinExistence type="predicted"/>
<keyword evidence="1" id="KW-0472">Membrane</keyword>
<feature type="transmembrane region" description="Helical" evidence="1">
    <location>
        <begin position="77"/>
        <end position="100"/>
    </location>
</feature>
<evidence type="ECO:0000256" key="1">
    <source>
        <dbReference type="SAM" id="Phobius"/>
    </source>
</evidence>
<feature type="transmembrane region" description="Helical" evidence="1">
    <location>
        <begin position="15"/>
        <end position="36"/>
    </location>
</feature>
<keyword evidence="1" id="KW-1133">Transmembrane helix</keyword>